<dbReference type="SMART" id="SM00401">
    <property type="entry name" value="ZnF_GATA"/>
    <property type="match status" value="1"/>
</dbReference>
<feature type="region of interest" description="Disordered" evidence="5">
    <location>
        <begin position="426"/>
        <end position="478"/>
    </location>
</feature>
<feature type="compositionally biased region" description="Low complexity" evidence="5">
    <location>
        <begin position="456"/>
        <end position="472"/>
    </location>
</feature>
<feature type="compositionally biased region" description="Polar residues" evidence="5">
    <location>
        <begin position="113"/>
        <end position="126"/>
    </location>
</feature>
<evidence type="ECO:0000259" key="6">
    <source>
        <dbReference type="PROSITE" id="PS50114"/>
    </source>
</evidence>
<feature type="compositionally biased region" description="Polar residues" evidence="5">
    <location>
        <begin position="559"/>
        <end position="600"/>
    </location>
</feature>
<dbReference type="GeneID" id="5855936"/>
<keyword evidence="3" id="KW-0862">Zinc</keyword>
<feature type="compositionally biased region" description="Basic and acidic residues" evidence="5">
    <location>
        <begin position="621"/>
        <end position="631"/>
    </location>
</feature>
<dbReference type="Gene3D" id="3.30.50.10">
    <property type="entry name" value="Erythroid Transcription Factor GATA-1, subunit A"/>
    <property type="match status" value="1"/>
</dbReference>
<feature type="compositionally biased region" description="Low complexity" evidence="5">
    <location>
        <begin position="90"/>
        <end position="106"/>
    </location>
</feature>
<dbReference type="OrthoDB" id="2162994at2759"/>
<proteinExistence type="predicted"/>
<feature type="compositionally biased region" description="Polar residues" evidence="5">
    <location>
        <begin position="445"/>
        <end position="455"/>
    </location>
</feature>
<dbReference type="InterPro" id="IPR000679">
    <property type="entry name" value="Znf_GATA"/>
</dbReference>
<feature type="region of interest" description="Disordered" evidence="5">
    <location>
        <begin position="295"/>
        <end position="354"/>
    </location>
</feature>
<feature type="region of interest" description="Disordered" evidence="5">
    <location>
        <begin position="1"/>
        <end position="151"/>
    </location>
</feature>
<dbReference type="GO" id="GO:0008270">
    <property type="term" value="F:zinc ion binding"/>
    <property type="evidence" value="ECO:0007669"/>
    <property type="project" value="UniProtKB-KW"/>
</dbReference>
<reference evidence="7 8" key="1">
    <citation type="journal article" date="2007" name="Proc. Natl. Acad. Sci. U.S.A.">
        <title>Dandruff-associated Malassezia genomes reveal convergent and divergent virulence traits shared with plant and human fungal pathogens.</title>
        <authorList>
            <person name="Xu J."/>
            <person name="Saunders C.W."/>
            <person name="Hu P."/>
            <person name="Grant R.A."/>
            <person name="Boekhout T."/>
            <person name="Kuramae E.E."/>
            <person name="Kronstad J.W."/>
            <person name="Deangelis Y.M."/>
            <person name="Reeder N.L."/>
            <person name="Johnstone K.R."/>
            <person name="Leland M."/>
            <person name="Fieno A.M."/>
            <person name="Begley W.M."/>
            <person name="Sun Y."/>
            <person name="Lacey M.P."/>
            <person name="Chaudhary T."/>
            <person name="Keough T."/>
            <person name="Chu L."/>
            <person name="Sears R."/>
            <person name="Yuan B."/>
            <person name="Dawson T.L.Jr."/>
        </authorList>
    </citation>
    <scope>NUCLEOTIDE SEQUENCE [LARGE SCALE GENOMIC DNA]</scope>
    <source>
        <strain evidence="8">ATCC MYA-4612 / CBS 7966</strain>
    </source>
</reference>
<name>A8PVL0_MALGO</name>
<dbReference type="KEGG" id="mgl:MGL_0898"/>
<keyword evidence="2 4" id="KW-0863">Zinc-finger</keyword>
<feature type="compositionally biased region" description="Polar residues" evidence="5">
    <location>
        <begin position="303"/>
        <end position="315"/>
    </location>
</feature>
<evidence type="ECO:0000256" key="5">
    <source>
        <dbReference type="SAM" id="MobiDB-lite"/>
    </source>
</evidence>
<dbReference type="InterPro" id="IPR013088">
    <property type="entry name" value="Znf_NHR/GATA"/>
</dbReference>
<organism evidence="7 8">
    <name type="scientific">Malassezia globosa (strain ATCC MYA-4612 / CBS 7966)</name>
    <name type="common">Dandruff-associated fungus</name>
    <dbReference type="NCBI Taxonomy" id="425265"/>
    <lineage>
        <taxon>Eukaryota</taxon>
        <taxon>Fungi</taxon>
        <taxon>Dikarya</taxon>
        <taxon>Basidiomycota</taxon>
        <taxon>Ustilaginomycotina</taxon>
        <taxon>Malasseziomycetes</taxon>
        <taxon>Malasseziales</taxon>
        <taxon>Malasseziaceae</taxon>
        <taxon>Malassezia</taxon>
    </lineage>
</organism>
<evidence type="ECO:0000256" key="1">
    <source>
        <dbReference type="ARBA" id="ARBA00022723"/>
    </source>
</evidence>
<dbReference type="CDD" id="cd00202">
    <property type="entry name" value="ZnF_GATA"/>
    <property type="match status" value="1"/>
</dbReference>
<feature type="region of interest" description="Disordered" evidence="5">
    <location>
        <begin position="858"/>
        <end position="1028"/>
    </location>
</feature>
<evidence type="ECO:0000313" key="7">
    <source>
        <dbReference type="EMBL" id="EDP44416.1"/>
    </source>
</evidence>
<evidence type="ECO:0000256" key="4">
    <source>
        <dbReference type="PROSITE-ProRule" id="PRU00094"/>
    </source>
</evidence>
<dbReference type="EMBL" id="AAYY01000003">
    <property type="protein sequence ID" value="EDP44416.1"/>
    <property type="molecule type" value="Genomic_DNA"/>
</dbReference>
<comment type="caution">
    <text evidence="7">The sequence shown here is derived from an EMBL/GenBank/DDBJ whole genome shotgun (WGS) entry which is preliminary data.</text>
</comment>
<feature type="domain" description="GATA-type" evidence="6">
    <location>
        <begin position="801"/>
        <end position="855"/>
    </location>
</feature>
<protein>
    <recommendedName>
        <fullName evidence="6">GATA-type domain-containing protein</fullName>
    </recommendedName>
</protein>
<dbReference type="PROSITE" id="PS50114">
    <property type="entry name" value="GATA_ZN_FINGER_2"/>
    <property type="match status" value="1"/>
</dbReference>
<dbReference type="Pfam" id="PF00320">
    <property type="entry name" value="GATA"/>
    <property type="match status" value="1"/>
</dbReference>
<feature type="region of interest" description="Disordered" evidence="5">
    <location>
        <begin position="557"/>
        <end position="646"/>
    </location>
</feature>
<dbReference type="GO" id="GO:0006355">
    <property type="term" value="P:regulation of DNA-templated transcription"/>
    <property type="evidence" value="ECO:0007669"/>
    <property type="project" value="InterPro"/>
</dbReference>
<dbReference type="OMA" id="NACGAKW"/>
<feature type="compositionally biased region" description="Low complexity" evidence="5">
    <location>
        <begin position="327"/>
        <end position="354"/>
    </location>
</feature>
<keyword evidence="8" id="KW-1185">Reference proteome</keyword>
<feature type="compositionally biased region" description="Polar residues" evidence="5">
    <location>
        <begin position="997"/>
        <end position="1013"/>
    </location>
</feature>
<dbReference type="PANTHER" id="PTHR47255:SF4">
    <property type="entry name" value="GATA ZINC FINGER DOMAIN-CONTAINING PROTEIN 12"/>
    <property type="match status" value="1"/>
</dbReference>
<feature type="compositionally biased region" description="Polar residues" evidence="5">
    <location>
        <begin position="22"/>
        <end position="31"/>
    </location>
</feature>
<dbReference type="PANTHER" id="PTHR47255">
    <property type="entry name" value="GATA TRANSCRIPTION FACTOR 22-RELATED"/>
    <property type="match status" value="1"/>
</dbReference>
<accession>A8PVL0</accession>
<dbReference type="VEuPathDB" id="FungiDB:MGL_0898"/>
<keyword evidence="1" id="KW-0479">Metal-binding</keyword>
<dbReference type="Proteomes" id="UP000008837">
    <property type="component" value="Unassembled WGS sequence"/>
</dbReference>
<sequence length="1028" mass="108344">MQASLPAGAPGSTDVGPDAPSAANTISTSEGNPAGDAPASNRVSAPTPAPPSASEQAPCNNKASEKALASDARALSTPSDGLGRGPDPVPSTTVSPPPATTQAAARAPKRVSKPSSSAARAKQTTLADLKGGNIGTLTQDPPAPGFLPAGGGGRKVIPELVLPFTLPTRPLPSTVHGAHSESAGAVALPDSDTPEPLEKSMVFLQSLRQTRMMHMLQVLPPFSHRHRAGTDYYHSVPPELLPGLEDGSSHTLISLGRADVHVGPVVYYGVRFWQARPVPKTAMAKVSDPLHQPFQHHAAQHGTALTVSSSPATVTQHNQLPPPPSPNSHSTPTSGVFGSTPTASTSSSERTTAAEAQIAPLAPSQTPSPHRVPTPLDPGFVARLQQRAEKDSHLQQLLQLARAGQLAPNGLAQLNAILGSLMVPAPSATTTSPSRPAPSVAPEASTPSTHAIPTTSPASAVRAAPRRSSPAPCHNDEHAPPPIVLVEFPENPSLHFVLPLWHMAIERRTTHQGARRILLSFLIPAIGSKAAGESGKNEASEAVHGMLVQDLDFKKSHQATRSDQTATQTDEMSSTPACTSASSDSMQKSEASEQPVTNPSIPKAAPSGSNARRARRSSSRARNDRNIHDALPDPSTRVSRPRPVPTRNHELYPVTWNITSQAPLDQRLWECLGRVPGCLTDGHWTSSYDERVWNLLKGSLRSRMASRPPEYTLPTHLLQEDIPVGLVDHVSDRYMMRMLVNTSRPQPKRKVAMLSETKDTPRANTASIAMRAPIVSEDGSIPVKPKRKRHVATHNPDGSIKSCGACGKTKTPMWRRGPKGPSQLCNACGAKWKAGRLVVPDVPPPPILNDVMPIRHVKQTPPSVPTPASSYVPLDRSKLDPLPTPPSSIPTPSIDLPAKTEATSSCTIPSATPNPPPNATSATSSVSMPTATSIQNTDATSPTSTTPPRPSMPPSIFTNRKPLASTDLPSTTLLSPPTDALRTSDAVRLPLHAASHATVQTESPSHLSPQSLNVRPPPSPDNGAEATT</sequence>
<dbReference type="AlphaFoldDB" id="A8PVL0"/>
<feature type="compositionally biased region" description="Polar residues" evidence="5">
    <location>
        <begin position="926"/>
        <end position="939"/>
    </location>
</feature>
<evidence type="ECO:0000313" key="8">
    <source>
        <dbReference type="Proteomes" id="UP000008837"/>
    </source>
</evidence>
<dbReference type="InterPro" id="IPR052138">
    <property type="entry name" value="GATA_ZnFinger_Domain"/>
</dbReference>
<evidence type="ECO:0000256" key="3">
    <source>
        <dbReference type="ARBA" id="ARBA00022833"/>
    </source>
</evidence>
<gene>
    <name evidence="7" type="ORF">MGL_0898</name>
</gene>
<dbReference type="SUPFAM" id="SSF57716">
    <property type="entry name" value="Glucocorticoid receptor-like (DNA-binding domain)"/>
    <property type="match status" value="1"/>
</dbReference>
<dbReference type="RefSeq" id="XP_001731630.1">
    <property type="nucleotide sequence ID" value="XM_001731578.1"/>
</dbReference>
<dbReference type="GO" id="GO:0043565">
    <property type="term" value="F:sequence-specific DNA binding"/>
    <property type="evidence" value="ECO:0007669"/>
    <property type="project" value="InterPro"/>
</dbReference>
<dbReference type="InParanoid" id="A8PVL0"/>
<evidence type="ECO:0000256" key="2">
    <source>
        <dbReference type="ARBA" id="ARBA00022771"/>
    </source>
</evidence>